<accession>A0A1B3SJ73</accession>
<feature type="domain" description="Uracil-DNA glycosylase-like" evidence="11">
    <location>
        <begin position="51"/>
        <end position="211"/>
    </location>
</feature>
<dbReference type="InterPro" id="IPR018085">
    <property type="entry name" value="Ura-DNA_Glyclase_AS"/>
</dbReference>
<dbReference type="SUPFAM" id="SSF52141">
    <property type="entry name" value="Uracil-DNA glycosylase-like"/>
    <property type="match status" value="1"/>
</dbReference>
<dbReference type="NCBIfam" id="NF003592">
    <property type="entry name" value="PRK05254.1-5"/>
    <property type="match status" value="1"/>
</dbReference>
<gene>
    <name evidence="8 12" type="primary">ung</name>
    <name evidence="12" type="ORF">SHELI_v1c00280</name>
</gene>
<keyword evidence="7 8" id="KW-0234">DNA repair</keyword>
<evidence type="ECO:0000256" key="3">
    <source>
        <dbReference type="ARBA" id="ARBA00008184"/>
    </source>
</evidence>
<dbReference type="GO" id="GO:0005737">
    <property type="term" value="C:cytoplasm"/>
    <property type="evidence" value="ECO:0007669"/>
    <property type="project" value="UniProtKB-SubCell"/>
</dbReference>
<evidence type="ECO:0000259" key="11">
    <source>
        <dbReference type="SMART" id="SM00986"/>
    </source>
</evidence>
<dbReference type="GO" id="GO:0004844">
    <property type="term" value="F:uracil DNA N-glycosylase activity"/>
    <property type="evidence" value="ECO:0007669"/>
    <property type="project" value="UniProtKB-UniRule"/>
</dbReference>
<comment type="similarity">
    <text evidence="3 8 10">Belongs to the uracil-DNA glycosylase (UDG) superfamily. UNG family.</text>
</comment>
<evidence type="ECO:0000256" key="10">
    <source>
        <dbReference type="RuleBase" id="RU003780"/>
    </source>
</evidence>
<evidence type="ECO:0000256" key="4">
    <source>
        <dbReference type="ARBA" id="ARBA00012030"/>
    </source>
</evidence>
<keyword evidence="8" id="KW-0963">Cytoplasm</keyword>
<dbReference type="SMART" id="SM00987">
    <property type="entry name" value="UreE_C"/>
    <property type="match status" value="1"/>
</dbReference>
<evidence type="ECO:0000256" key="9">
    <source>
        <dbReference type="PROSITE-ProRule" id="PRU10072"/>
    </source>
</evidence>
<dbReference type="STRING" id="216938.SHELI_v1c00280"/>
<dbReference type="AlphaFoldDB" id="A0A1B3SJ73"/>
<dbReference type="Pfam" id="PF03167">
    <property type="entry name" value="UDG"/>
    <property type="match status" value="1"/>
</dbReference>
<evidence type="ECO:0000256" key="2">
    <source>
        <dbReference type="ARBA" id="ARBA00002631"/>
    </source>
</evidence>
<organism evidence="12 13">
    <name type="scientific">Spiroplasma helicoides</name>
    <dbReference type="NCBI Taxonomy" id="216938"/>
    <lineage>
        <taxon>Bacteria</taxon>
        <taxon>Bacillati</taxon>
        <taxon>Mycoplasmatota</taxon>
        <taxon>Mollicutes</taxon>
        <taxon>Entomoplasmatales</taxon>
        <taxon>Spiroplasmataceae</taxon>
        <taxon>Spiroplasma</taxon>
    </lineage>
</organism>
<evidence type="ECO:0000256" key="1">
    <source>
        <dbReference type="ARBA" id="ARBA00001400"/>
    </source>
</evidence>
<evidence type="ECO:0000313" key="13">
    <source>
        <dbReference type="Proteomes" id="UP000094378"/>
    </source>
</evidence>
<keyword evidence="5 8" id="KW-0227">DNA damage</keyword>
<name>A0A1B3SJ73_9MOLU</name>
<dbReference type="CDD" id="cd10027">
    <property type="entry name" value="UDG-F1-like"/>
    <property type="match status" value="1"/>
</dbReference>
<comment type="subcellular location">
    <subcellularLocation>
        <location evidence="8">Cytoplasm</location>
    </subcellularLocation>
</comment>
<evidence type="ECO:0000256" key="6">
    <source>
        <dbReference type="ARBA" id="ARBA00022801"/>
    </source>
</evidence>
<dbReference type="EMBL" id="CP017015">
    <property type="protein sequence ID" value="AOG59983.1"/>
    <property type="molecule type" value="Genomic_DNA"/>
</dbReference>
<evidence type="ECO:0000256" key="5">
    <source>
        <dbReference type="ARBA" id="ARBA00022763"/>
    </source>
</evidence>
<reference evidence="12 13" key="1">
    <citation type="submission" date="2016-08" db="EMBL/GenBank/DDBJ databases">
        <title>Complete genome sequence of Spiroplasma helicoides TABS-2 (DSM 22551).</title>
        <authorList>
            <person name="Shen W.-Y."/>
            <person name="Lo W.-S."/>
            <person name="Lai Y.-C."/>
            <person name="Kuo C.-H."/>
        </authorList>
    </citation>
    <scope>NUCLEOTIDE SEQUENCE [LARGE SCALE GENOMIC DNA]</scope>
    <source>
        <strain evidence="12 13">TABS-2</strain>
    </source>
</reference>
<protein>
    <recommendedName>
        <fullName evidence="4 8">Uracil-DNA glycosylase</fullName>
        <shortName evidence="8">UDG</shortName>
        <ecNumber evidence="4 8">3.2.2.27</ecNumber>
    </recommendedName>
</protein>
<dbReference type="KEGG" id="shj:SHELI_v1c00280"/>
<dbReference type="InterPro" id="IPR002043">
    <property type="entry name" value="UDG_fam1"/>
</dbReference>
<dbReference type="InterPro" id="IPR005122">
    <property type="entry name" value="Uracil-DNA_glycosylase-like"/>
</dbReference>
<comment type="catalytic activity">
    <reaction evidence="1 8 10">
        <text>Hydrolyzes single-stranded DNA or mismatched double-stranded DNA and polynucleotides, releasing free uracil.</text>
        <dbReference type="EC" id="3.2.2.27"/>
    </reaction>
</comment>
<feature type="active site" description="Proton acceptor" evidence="8 9">
    <location>
        <position position="66"/>
    </location>
</feature>
<keyword evidence="6 8" id="KW-0378">Hydrolase</keyword>
<dbReference type="PROSITE" id="PS00130">
    <property type="entry name" value="U_DNA_GLYCOSYLASE"/>
    <property type="match status" value="1"/>
</dbReference>
<dbReference type="Proteomes" id="UP000094378">
    <property type="component" value="Chromosome"/>
</dbReference>
<dbReference type="InterPro" id="IPR036895">
    <property type="entry name" value="Uracil-DNA_glycosylase-like_sf"/>
</dbReference>
<dbReference type="GO" id="GO:0097510">
    <property type="term" value="P:base-excision repair, AP site formation via deaminated base removal"/>
    <property type="evidence" value="ECO:0007669"/>
    <property type="project" value="TreeGrafter"/>
</dbReference>
<dbReference type="HAMAP" id="MF_00148">
    <property type="entry name" value="UDG"/>
    <property type="match status" value="1"/>
</dbReference>
<dbReference type="PANTHER" id="PTHR11264">
    <property type="entry name" value="URACIL-DNA GLYCOSYLASE"/>
    <property type="match status" value="1"/>
</dbReference>
<dbReference type="PANTHER" id="PTHR11264:SF0">
    <property type="entry name" value="URACIL-DNA GLYCOSYLASE"/>
    <property type="match status" value="1"/>
</dbReference>
<dbReference type="EC" id="3.2.2.27" evidence="4 8"/>
<evidence type="ECO:0000256" key="8">
    <source>
        <dbReference type="HAMAP-Rule" id="MF_00148"/>
    </source>
</evidence>
<keyword evidence="13" id="KW-1185">Reference proteome</keyword>
<dbReference type="Gene3D" id="3.40.470.10">
    <property type="entry name" value="Uracil-DNA glycosylase-like domain"/>
    <property type="match status" value="1"/>
</dbReference>
<dbReference type="SMART" id="SM00986">
    <property type="entry name" value="UDG"/>
    <property type="match status" value="1"/>
</dbReference>
<proteinExistence type="inferred from homology"/>
<dbReference type="NCBIfam" id="TIGR00628">
    <property type="entry name" value="ung"/>
    <property type="match status" value="1"/>
</dbReference>
<dbReference type="RefSeq" id="WP_198146097.1">
    <property type="nucleotide sequence ID" value="NZ_CP017015.1"/>
</dbReference>
<comment type="function">
    <text evidence="2 8 10">Excises uracil residues from the DNA which can arise as a result of misincorporation of dUMP residues by DNA polymerase or due to deamination of cytosine.</text>
</comment>
<evidence type="ECO:0000256" key="7">
    <source>
        <dbReference type="ARBA" id="ARBA00023204"/>
    </source>
</evidence>
<evidence type="ECO:0000313" key="12">
    <source>
        <dbReference type="EMBL" id="AOG59983.1"/>
    </source>
</evidence>
<sequence>MITNYMCSIKENWKKIFTSVDIFNKLTEILGEIEKLDKVCPKKEEIFKVFELLDFDKVKVVIIGQDPYHTPNVANGIAFSSNNNSKTPASLRNIFKELKSDLNIDHFNKNDLSGWVEQGVLLLNTSLSVKENEPASHKNLGWEKIILELLKKLYESNRNIIFCLWGNFSKTLYNKLNIKKGYVIESAHPSPFSYKKGFENSKPFSKINGMLKKIDGSSIDWSL</sequence>
<dbReference type="PATRIC" id="fig|216938.3.peg.28"/>
<dbReference type="NCBIfam" id="NF003588">
    <property type="entry name" value="PRK05254.1-1"/>
    <property type="match status" value="1"/>
</dbReference>